<dbReference type="EMBL" id="RWGY01000002">
    <property type="protein sequence ID" value="TVU48876.1"/>
    <property type="molecule type" value="Genomic_DNA"/>
</dbReference>
<feature type="compositionally biased region" description="Basic residues" evidence="1">
    <location>
        <begin position="28"/>
        <end position="37"/>
    </location>
</feature>
<sequence length="176" mass="18862">VPDVAERQPREIERERERERAPLPPRRAAPHRLPPRRRAGDGRSPAGPRPRGLAGVQRTPCHGRWPTPWPPPTGPSPSMGTTQVSLRRGHAEELGSPSSSSPAPPPRVLSTRSPASHAATSSPPDLPCSRSCSPSPSPSSELASPETQTYLRRRALLASSLVVIVFMASATSSFIT</sequence>
<name>A0A5J9WLS1_9POAL</name>
<feature type="non-terminal residue" evidence="3">
    <location>
        <position position="176"/>
    </location>
</feature>
<keyword evidence="2" id="KW-0472">Membrane</keyword>
<organism evidence="3 4">
    <name type="scientific">Eragrostis curvula</name>
    <name type="common">weeping love grass</name>
    <dbReference type="NCBI Taxonomy" id="38414"/>
    <lineage>
        <taxon>Eukaryota</taxon>
        <taxon>Viridiplantae</taxon>
        <taxon>Streptophyta</taxon>
        <taxon>Embryophyta</taxon>
        <taxon>Tracheophyta</taxon>
        <taxon>Spermatophyta</taxon>
        <taxon>Magnoliopsida</taxon>
        <taxon>Liliopsida</taxon>
        <taxon>Poales</taxon>
        <taxon>Poaceae</taxon>
        <taxon>PACMAD clade</taxon>
        <taxon>Chloridoideae</taxon>
        <taxon>Eragrostideae</taxon>
        <taxon>Eragrostidinae</taxon>
        <taxon>Eragrostis</taxon>
    </lineage>
</organism>
<keyword evidence="2" id="KW-1133">Transmembrane helix</keyword>
<comment type="caution">
    <text evidence="3">The sequence shown here is derived from an EMBL/GenBank/DDBJ whole genome shotgun (WGS) entry which is preliminary data.</text>
</comment>
<dbReference type="Gramene" id="TVU48876">
    <property type="protein sequence ID" value="TVU48876"/>
    <property type="gene ID" value="EJB05_00157"/>
</dbReference>
<reference evidence="3 4" key="1">
    <citation type="journal article" date="2019" name="Sci. Rep.">
        <title>A high-quality genome of Eragrostis curvula grass provides insights into Poaceae evolution and supports new strategies to enhance forage quality.</title>
        <authorList>
            <person name="Carballo J."/>
            <person name="Santos B.A.C.M."/>
            <person name="Zappacosta D."/>
            <person name="Garbus I."/>
            <person name="Selva J.P."/>
            <person name="Gallo C.A."/>
            <person name="Diaz A."/>
            <person name="Albertini E."/>
            <person name="Caccamo M."/>
            <person name="Echenique V."/>
        </authorList>
    </citation>
    <scope>NUCLEOTIDE SEQUENCE [LARGE SCALE GENOMIC DNA]</scope>
    <source>
        <strain evidence="4">cv. Victoria</strain>
        <tissue evidence="3">Leaf</tissue>
    </source>
</reference>
<feature type="compositionally biased region" description="Basic and acidic residues" evidence="1">
    <location>
        <begin position="1"/>
        <end position="21"/>
    </location>
</feature>
<dbReference type="AlphaFoldDB" id="A0A5J9WLS1"/>
<feature type="region of interest" description="Disordered" evidence="1">
    <location>
        <begin position="1"/>
        <end position="147"/>
    </location>
</feature>
<keyword evidence="2" id="KW-0812">Transmembrane</keyword>
<keyword evidence="4" id="KW-1185">Reference proteome</keyword>
<proteinExistence type="predicted"/>
<feature type="non-terminal residue" evidence="3">
    <location>
        <position position="1"/>
    </location>
</feature>
<accession>A0A5J9WLS1</accession>
<feature type="compositionally biased region" description="Low complexity" evidence="1">
    <location>
        <begin position="110"/>
        <end position="146"/>
    </location>
</feature>
<evidence type="ECO:0000256" key="2">
    <source>
        <dbReference type="SAM" id="Phobius"/>
    </source>
</evidence>
<evidence type="ECO:0000313" key="4">
    <source>
        <dbReference type="Proteomes" id="UP000324897"/>
    </source>
</evidence>
<evidence type="ECO:0000256" key="1">
    <source>
        <dbReference type="SAM" id="MobiDB-lite"/>
    </source>
</evidence>
<evidence type="ECO:0000313" key="3">
    <source>
        <dbReference type="EMBL" id="TVU48876.1"/>
    </source>
</evidence>
<dbReference type="Proteomes" id="UP000324897">
    <property type="component" value="Chromosome 6"/>
</dbReference>
<gene>
    <name evidence="3" type="ORF">EJB05_00157</name>
</gene>
<feature type="transmembrane region" description="Helical" evidence="2">
    <location>
        <begin position="155"/>
        <end position="175"/>
    </location>
</feature>
<protein>
    <submittedName>
        <fullName evidence="3">Uncharacterized protein</fullName>
    </submittedName>
</protein>